<evidence type="ECO:0000256" key="5">
    <source>
        <dbReference type="ARBA" id="ARBA00023136"/>
    </source>
</evidence>
<keyword evidence="8" id="KW-1185">Reference proteome</keyword>
<organism evidence="7 8">
    <name type="scientific">Mucilaginibacter pineti</name>
    <dbReference type="NCBI Taxonomy" id="1391627"/>
    <lineage>
        <taxon>Bacteria</taxon>
        <taxon>Pseudomonadati</taxon>
        <taxon>Bacteroidota</taxon>
        <taxon>Sphingobacteriia</taxon>
        <taxon>Sphingobacteriales</taxon>
        <taxon>Sphingobacteriaceae</taxon>
        <taxon>Mucilaginibacter</taxon>
    </lineage>
</organism>
<keyword evidence="5 6" id="KW-0472">Membrane</keyword>
<gene>
    <name evidence="7" type="ORF">SAMN05216464_10295</name>
</gene>
<evidence type="ECO:0000256" key="3">
    <source>
        <dbReference type="ARBA" id="ARBA00022692"/>
    </source>
</evidence>
<dbReference type="STRING" id="1391627.SAMN05216464_10295"/>
<sequence length="494" mass="54732">MIAQMALVPLYLTHWNVKTYGVWLSIQAFISVMATLDNGHQTFLAYEFLKFGRIKLDKLREYLWSGAVVGLFLGILQIIITILLLYTGLLGKVLGEAHLEDQALIRSIIYVLFALEISWLFCGSVGGIFVRVLSPFGYYPRFSWWGVLSAVVTSIAPAIAVVYGGDLLLAGEVLAIATIAFNIPQFIDMYILMRKENIGFVRPSIKTGFMNFKFSLLLSGKGLLENVRQQGVRIILTPMVGASGLANFSTLRTGANVALQGLNTIVNPLEPELMRFLHQKDQARSEASFGTIWIVLMAIMAPMVLIVQMFIGPIYTIWTRGQIPFNPILFATLSLGVLVYAVSQPAIAIVVGNNLLRSQLVLSIISAIVVILGLVIFIPYFGLMGAGIALLLAEIISTNGYRYVARNWLQENGLIWPKASSRIASASVWITAGGMASMIWIPSLKWVSLILALALLVWNFWRYWKVLPPLATEKAMFFLSKLPGMKHLIIKKAN</sequence>
<name>A0A1G6W8H1_9SPHI</name>
<dbReference type="PANTHER" id="PTHR30250:SF11">
    <property type="entry name" value="O-ANTIGEN TRANSPORTER-RELATED"/>
    <property type="match status" value="1"/>
</dbReference>
<evidence type="ECO:0000256" key="1">
    <source>
        <dbReference type="ARBA" id="ARBA00004651"/>
    </source>
</evidence>
<reference evidence="7 8" key="1">
    <citation type="submission" date="2016-10" db="EMBL/GenBank/DDBJ databases">
        <authorList>
            <person name="de Groot N.N."/>
        </authorList>
    </citation>
    <scope>NUCLEOTIDE SEQUENCE [LARGE SCALE GENOMIC DNA]</scope>
    <source>
        <strain evidence="7 8">47C3B</strain>
    </source>
</reference>
<feature type="transmembrane region" description="Helical" evidence="6">
    <location>
        <begin position="360"/>
        <end position="378"/>
    </location>
</feature>
<protein>
    <submittedName>
        <fullName evidence="7">Membrane protein involved in the export of O-antigen and teichoic acid</fullName>
    </submittedName>
</protein>
<evidence type="ECO:0000313" key="7">
    <source>
        <dbReference type="EMBL" id="SDD62162.1"/>
    </source>
</evidence>
<evidence type="ECO:0000256" key="6">
    <source>
        <dbReference type="SAM" id="Phobius"/>
    </source>
</evidence>
<feature type="transmembrane region" description="Helical" evidence="6">
    <location>
        <begin position="61"/>
        <end position="87"/>
    </location>
</feature>
<keyword evidence="2" id="KW-1003">Cell membrane</keyword>
<evidence type="ECO:0000313" key="8">
    <source>
        <dbReference type="Proteomes" id="UP000199072"/>
    </source>
</evidence>
<dbReference type="EMBL" id="FNAI01000002">
    <property type="protein sequence ID" value="SDD62162.1"/>
    <property type="molecule type" value="Genomic_DNA"/>
</dbReference>
<dbReference type="GO" id="GO:0005886">
    <property type="term" value="C:plasma membrane"/>
    <property type="evidence" value="ECO:0007669"/>
    <property type="project" value="UniProtKB-SubCell"/>
</dbReference>
<accession>A0A1G6W8H1</accession>
<comment type="subcellular location">
    <subcellularLocation>
        <location evidence="1">Cell membrane</location>
        <topology evidence="1">Multi-pass membrane protein</topology>
    </subcellularLocation>
</comment>
<feature type="transmembrane region" description="Helical" evidence="6">
    <location>
        <begin position="107"/>
        <end position="130"/>
    </location>
</feature>
<dbReference type="AlphaFoldDB" id="A0A1G6W8H1"/>
<feature type="transmembrane region" description="Helical" evidence="6">
    <location>
        <begin position="328"/>
        <end position="351"/>
    </location>
</feature>
<feature type="transmembrane region" description="Helical" evidence="6">
    <location>
        <begin position="169"/>
        <end position="192"/>
    </location>
</feature>
<dbReference type="PANTHER" id="PTHR30250">
    <property type="entry name" value="PST FAMILY PREDICTED COLANIC ACID TRANSPORTER"/>
    <property type="match status" value="1"/>
</dbReference>
<keyword evidence="3 6" id="KW-0812">Transmembrane</keyword>
<feature type="transmembrane region" description="Helical" evidence="6">
    <location>
        <begin position="292"/>
        <end position="316"/>
    </location>
</feature>
<feature type="transmembrane region" description="Helical" evidence="6">
    <location>
        <begin position="446"/>
        <end position="464"/>
    </location>
</feature>
<feature type="transmembrane region" description="Helical" evidence="6">
    <location>
        <begin position="142"/>
        <end position="163"/>
    </location>
</feature>
<proteinExistence type="predicted"/>
<evidence type="ECO:0000256" key="2">
    <source>
        <dbReference type="ARBA" id="ARBA00022475"/>
    </source>
</evidence>
<dbReference type="Proteomes" id="UP000199072">
    <property type="component" value="Unassembled WGS sequence"/>
</dbReference>
<evidence type="ECO:0000256" key="4">
    <source>
        <dbReference type="ARBA" id="ARBA00022989"/>
    </source>
</evidence>
<keyword evidence="4 6" id="KW-1133">Transmembrane helix</keyword>
<dbReference type="InterPro" id="IPR050833">
    <property type="entry name" value="Poly_Biosynth_Transport"/>
</dbReference>